<dbReference type="AlphaFoldDB" id="A0A7E6EJ12"/>
<keyword evidence="1" id="KW-0472">Membrane</keyword>
<dbReference type="Proteomes" id="UP000515154">
    <property type="component" value="Unplaced"/>
</dbReference>
<accession>A0A7E6EJ12</accession>
<name>A0A7E6EJ12_9MOLL</name>
<evidence type="ECO:0000313" key="3">
    <source>
        <dbReference type="RefSeq" id="XP_036355259.1"/>
    </source>
</evidence>
<keyword evidence="1" id="KW-0812">Transmembrane</keyword>
<dbReference type="RefSeq" id="XP_036355259.1">
    <property type="nucleotide sequence ID" value="XM_036499366.1"/>
</dbReference>
<proteinExistence type="predicted"/>
<organism evidence="2 3">
    <name type="scientific">Octopus sinensis</name>
    <name type="common">East Asian common octopus</name>
    <dbReference type="NCBI Taxonomy" id="2607531"/>
    <lineage>
        <taxon>Eukaryota</taxon>
        <taxon>Metazoa</taxon>
        <taxon>Spiralia</taxon>
        <taxon>Lophotrochozoa</taxon>
        <taxon>Mollusca</taxon>
        <taxon>Cephalopoda</taxon>
        <taxon>Coleoidea</taxon>
        <taxon>Octopodiformes</taxon>
        <taxon>Octopoda</taxon>
        <taxon>Incirrata</taxon>
        <taxon>Octopodidae</taxon>
        <taxon>Octopus</taxon>
    </lineage>
</organism>
<feature type="transmembrane region" description="Helical" evidence="1">
    <location>
        <begin position="87"/>
        <end position="110"/>
    </location>
</feature>
<keyword evidence="1" id="KW-1133">Transmembrane helix</keyword>
<protein>
    <submittedName>
        <fullName evidence="3">Uncharacterized protein LOC118761471</fullName>
    </submittedName>
</protein>
<dbReference type="KEGG" id="osn:118761471"/>
<gene>
    <name evidence="3" type="primary">LOC118761471</name>
</gene>
<reference evidence="3" key="1">
    <citation type="submission" date="2025-08" db="UniProtKB">
        <authorList>
            <consortium name="RefSeq"/>
        </authorList>
    </citation>
    <scope>IDENTIFICATION</scope>
</reference>
<keyword evidence="2" id="KW-1185">Reference proteome</keyword>
<evidence type="ECO:0000256" key="1">
    <source>
        <dbReference type="SAM" id="Phobius"/>
    </source>
</evidence>
<feature type="transmembrane region" description="Helical" evidence="1">
    <location>
        <begin position="47"/>
        <end position="75"/>
    </location>
</feature>
<sequence length="154" mass="17027">MGLRSARCLILTASLLFAGIGALAIYSTVLSAEKFFPIVHKFDLKTFPISLIPFSMSLTFSIIFVFAATFGLCALRNNIRMRKTVRVFVYCQYFILVMIIGGITLAVLVLCFINHQKVLPALTPSCLSVQWTTSALPSPTTTPPPTKLTLFSDW</sequence>
<evidence type="ECO:0000313" key="2">
    <source>
        <dbReference type="Proteomes" id="UP000515154"/>
    </source>
</evidence>